<evidence type="ECO:0000313" key="1">
    <source>
        <dbReference type="EMBL" id="MCW7515886.1"/>
    </source>
</evidence>
<dbReference type="PANTHER" id="PTHR43885">
    <property type="entry name" value="HALOACID DEHALOGENASE-LIKE HYDROLASE"/>
    <property type="match status" value="1"/>
</dbReference>
<dbReference type="InterPro" id="IPR023214">
    <property type="entry name" value="HAD_sf"/>
</dbReference>
<dbReference type="InterPro" id="IPR036412">
    <property type="entry name" value="HAD-like_sf"/>
</dbReference>
<dbReference type="PANTHER" id="PTHR43885:SF1">
    <property type="entry name" value="SUPERFAMILY HYDROLASE, PUTATIVE (AFU_ORTHOLOGUE AFUA_4G13290)-RELATED"/>
    <property type="match status" value="1"/>
</dbReference>
<dbReference type="AlphaFoldDB" id="A0AAW5VF92"/>
<dbReference type="NCBIfam" id="TIGR01509">
    <property type="entry name" value="HAD-SF-IA-v3"/>
    <property type="match status" value="1"/>
</dbReference>
<dbReference type="Pfam" id="PF13419">
    <property type="entry name" value="HAD_2"/>
    <property type="match status" value="1"/>
</dbReference>
<dbReference type="GO" id="GO:0016787">
    <property type="term" value="F:hydrolase activity"/>
    <property type="evidence" value="ECO:0007669"/>
    <property type="project" value="UniProtKB-KW"/>
</dbReference>
<comment type="caution">
    <text evidence="1">The sequence shown here is derived from an EMBL/GenBank/DDBJ whole genome shotgun (WGS) entry which is preliminary data.</text>
</comment>
<dbReference type="InterPro" id="IPR006439">
    <property type="entry name" value="HAD-SF_hydro_IA"/>
</dbReference>
<accession>A0AAW5VF92</accession>
<dbReference type="EMBL" id="JAMQQD010000004">
    <property type="protein sequence ID" value="MCW7515886.1"/>
    <property type="molecule type" value="Genomic_DNA"/>
</dbReference>
<dbReference type="Gene3D" id="3.40.50.1000">
    <property type="entry name" value="HAD superfamily/HAD-like"/>
    <property type="match status" value="1"/>
</dbReference>
<protein>
    <submittedName>
        <fullName evidence="1">HAD family hydrolase</fullName>
    </submittedName>
</protein>
<dbReference type="SFLD" id="SFLDG01129">
    <property type="entry name" value="C1.5:_HAD__Beta-PGM__Phosphata"/>
    <property type="match status" value="1"/>
</dbReference>
<dbReference type="InterPro" id="IPR041492">
    <property type="entry name" value="HAD_2"/>
</dbReference>
<gene>
    <name evidence="1" type="ORF">ND810_12025</name>
</gene>
<keyword evidence="1" id="KW-0378">Hydrolase</keyword>
<dbReference type="SUPFAM" id="SSF56784">
    <property type="entry name" value="HAD-like"/>
    <property type="match status" value="1"/>
</dbReference>
<proteinExistence type="predicted"/>
<dbReference type="SFLD" id="SFLDS00003">
    <property type="entry name" value="Haloacid_Dehalogenase"/>
    <property type="match status" value="1"/>
</dbReference>
<dbReference type="NCBIfam" id="TIGR01549">
    <property type="entry name" value="HAD-SF-IA-v1"/>
    <property type="match status" value="1"/>
</dbReference>
<dbReference type="Gene3D" id="1.10.260.80">
    <property type="match status" value="1"/>
</dbReference>
<evidence type="ECO:0000313" key="2">
    <source>
        <dbReference type="Proteomes" id="UP001209694"/>
    </source>
</evidence>
<organism evidence="1 2">
    <name type="scientific">Leptospira levettii</name>
    <dbReference type="NCBI Taxonomy" id="2023178"/>
    <lineage>
        <taxon>Bacteria</taxon>
        <taxon>Pseudomonadati</taxon>
        <taxon>Spirochaetota</taxon>
        <taxon>Spirochaetia</taxon>
        <taxon>Leptospirales</taxon>
        <taxon>Leptospiraceae</taxon>
        <taxon>Leptospira</taxon>
    </lineage>
</organism>
<reference evidence="1" key="1">
    <citation type="submission" date="2022-06" db="EMBL/GenBank/DDBJ databases">
        <title>Leptospira isolates from biofilms formed at urban environments.</title>
        <authorList>
            <person name="Ribeiro P.S."/>
            <person name="Sousa T."/>
            <person name="Carvalho N."/>
            <person name="Aburjaile F."/>
            <person name="Neves F."/>
            <person name="Oliveira D."/>
            <person name="Blanco L."/>
            <person name="Lima J."/>
            <person name="Costa F."/>
            <person name="Brenig B."/>
            <person name="Soares S."/>
            <person name="Ramos R."/>
            <person name="Goes-Neto A."/>
            <person name="Matiuzzi M."/>
            <person name="Azevedo V."/>
            <person name="Ristow P."/>
        </authorList>
    </citation>
    <scope>NUCLEOTIDE SEQUENCE</scope>
    <source>
        <strain evidence="1">VSF7</strain>
    </source>
</reference>
<sequence length="196" mass="22450">MKLHQRKQFWIFDMDGTLTIAQHDFLAIKQELGIPVNVDILTSLSSLPPNIKKQKNKELDKIEYKIAKLAKASHGCFEFLQTIHSQTKTLGILTRNNFVNSLETLNAAGISNFFPEQNIICRDRAIPKPNPDGILYLMKQWNAKPEETIMIGDYLYDLEAGKRANVETIYIDPTGSFPFQKEASYKVTKLEEILYL</sequence>
<dbReference type="Proteomes" id="UP001209694">
    <property type="component" value="Unassembled WGS sequence"/>
</dbReference>
<dbReference type="RefSeq" id="WP_135603635.1">
    <property type="nucleotide sequence ID" value="NZ_JAMQPT010000002.1"/>
</dbReference>
<name>A0AAW5VF92_9LEPT</name>